<keyword evidence="3 4" id="KW-0648">Protein biosynthesis</keyword>
<dbReference type="EMBL" id="MHKX01000011">
    <property type="protein sequence ID" value="OGY98338.1"/>
    <property type="molecule type" value="Genomic_DNA"/>
</dbReference>
<proteinExistence type="inferred from homology"/>
<evidence type="ECO:0000313" key="6">
    <source>
        <dbReference type="EMBL" id="OGY98338.1"/>
    </source>
</evidence>
<dbReference type="PANTHER" id="PTHR33370:SF1">
    <property type="entry name" value="TRANSLATION INITIATION FACTOR IF-1, CHLOROPLASTIC"/>
    <property type="match status" value="1"/>
</dbReference>
<dbReference type="Pfam" id="PF01176">
    <property type="entry name" value="eIF-1a"/>
    <property type="match status" value="1"/>
</dbReference>
<gene>
    <name evidence="6" type="ORF">A2855_01040</name>
</gene>
<comment type="caution">
    <text evidence="6">The sequence shown here is derived from an EMBL/GenBank/DDBJ whole genome shotgun (WGS) entry which is preliminary data.</text>
</comment>
<dbReference type="GO" id="GO:0005829">
    <property type="term" value="C:cytosol"/>
    <property type="evidence" value="ECO:0007669"/>
    <property type="project" value="TreeGrafter"/>
</dbReference>
<dbReference type="PANTHER" id="PTHR33370">
    <property type="entry name" value="TRANSLATION INITIATION FACTOR IF-1, CHLOROPLASTIC"/>
    <property type="match status" value="1"/>
</dbReference>
<evidence type="ECO:0000313" key="7">
    <source>
        <dbReference type="Proteomes" id="UP000179059"/>
    </source>
</evidence>
<dbReference type="GO" id="GO:0003723">
    <property type="term" value="F:RNA binding"/>
    <property type="evidence" value="ECO:0007669"/>
    <property type="project" value="InterPro"/>
</dbReference>
<dbReference type="InterPro" id="IPR006196">
    <property type="entry name" value="RNA-binding_domain_S1_IF1"/>
</dbReference>
<dbReference type="PROSITE" id="PS50832">
    <property type="entry name" value="S1_IF1_TYPE"/>
    <property type="match status" value="1"/>
</dbReference>
<protein>
    <recommendedName>
        <fullName evidence="5">S1-like domain-containing protein</fullName>
    </recommendedName>
</protein>
<dbReference type="InterPro" id="IPR004368">
    <property type="entry name" value="TIF_IF1"/>
</dbReference>
<evidence type="ECO:0000259" key="5">
    <source>
        <dbReference type="PROSITE" id="PS50832"/>
    </source>
</evidence>
<accession>A0A1G2CAC7</accession>
<keyword evidence="2 4" id="KW-0396">Initiation factor</keyword>
<comment type="similarity">
    <text evidence="1">Belongs to the IF-1 family.</text>
</comment>
<reference evidence="6 7" key="1">
    <citation type="journal article" date="2016" name="Nat. Commun.">
        <title>Thousands of microbial genomes shed light on interconnected biogeochemical processes in an aquifer system.</title>
        <authorList>
            <person name="Anantharaman K."/>
            <person name="Brown C.T."/>
            <person name="Hug L.A."/>
            <person name="Sharon I."/>
            <person name="Castelle C.J."/>
            <person name="Probst A.J."/>
            <person name="Thomas B.C."/>
            <person name="Singh A."/>
            <person name="Wilkins M.J."/>
            <person name="Karaoz U."/>
            <person name="Brodie E.L."/>
            <person name="Williams K.H."/>
            <person name="Hubbard S.S."/>
            <person name="Banfield J.F."/>
        </authorList>
    </citation>
    <scope>NUCLEOTIDE SEQUENCE [LARGE SCALE GENOMIC DNA]</scope>
</reference>
<evidence type="ECO:0000256" key="1">
    <source>
        <dbReference type="ARBA" id="ARBA00010939"/>
    </source>
</evidence>
<feature type="domain" description="S1-like" evidence="5">
    <location>
        <begin position="10"/>
        <end position="72"/>
    </location>
</feature>
<dbReference type="InterPro" id="IPR012340">
    <property type="entry name" value="NA-bd_OB-fold"/>
</dbReference>
<name>A0A1G2CAC7_9BACT</name>
<evidence type="ECO:0000256" key="4">
    <source>
        <dbReference type="PROSITE-ProRule" id="PRU00181"/>
    </source>
</evidence>
<dbReference type="SUPFAM" id="SSF50249">
    <property type="entry name" value="Nucleic acid-binding proteins"/>
    <property type="match status" value="1"/>
</dbReference>
<dbReference type="Proteomes" id="UP000179059">
    <property type="component" value="Unassembled WGS sequence"/>
</dbReference>
<dbReference type="Gene3D" id="2.40.50.140">
    <property type="entry name" value="Nucleic acid-binding proteins"/>
    <property type="match status" value="1"/>
</dbReference>
<dbReference type="STRING" id="1798647.A2855_01040"/>
<evidence type="ECO:0000256" key="3">
    <source>
        <dbReference type="ARBA" id="ARBA00022917"/>
    </source>
</evidence>
<dbReference type="GO" id="GO:0003743">
    <property type="term" value="F:translation initiation factor activity"/>
    <property type="evidence" value="ECO:0007669"/>
    <property type="project" value="UniProtKB-UniRule"/>
</dbReference>
<dbReference type="GO" id="GO:0043022">
    <property type="term" value="F:ribosome binding"/>
    <property type="evidence" value="ECO:0007669"/>
    <property type="project" value="TreeGrafter"/>
</dbReference>
<evidence type="ECO:0000256" key="2">
    <source>
        <dbReference type="ARBA" id="ARBA00022540"/>
    </source>
</evidence>
<sequence length="72" mass="8035">MSADSKALRREEGVVEEALPALDFRVRLASGDIVLAKPAGKLRLYHIRIVPGDRVQLDISDDGKRGRIVRRL</sequence>
<dbReference type="AlphaFoldDB" id="A0A1G2CAC7"/>
<organism evidence="6 7">
    <name type="scientific">Candidatus Liptonbacteria bacterium RIFCSPHIGHO2_01_FULL_57_28</name>
    <dbReference type="NCBI Taxonomy" id="1798647"/>
    <lineage>
        <taxon>Bacteria</taxon>
        <taxon>Candidatus Liptoniibacteriota</taxon>
    </lineage>
</organism>